<dbReference type="Gene3D" id="3.90.660.10">
    <property type="match status" value="1"/>
</dbReference>
<organism evidence="1 2">
    <name type="scientific">Parasynechococcus marenigrum (strain WH8102)</name>
    <dbReference type="NCBI Taxonomy" id="84588"/>
    <lineage>
        <taxon>Bacteria</taxon>
        <taxon>Bacillati</taxon>
        <taxon>Cyanobacteriota</taxon>
        <taxon>Cyanophyceae</taxon>
        <taxon>Synechococcales</taxon>
        <taxon>Prochlorococcaceae</taxon>
        <taxon>Parasynechococcus</taxon>
        <taxon>Parasynechococcus marenigrum</taxon>
    </lineage>
</organism>
<keyword evidence="2" id="KW-1185">Reference proteome</keyword>
<name>Q7U7T4_PARMW</name>
<dbReference type="PANTHER" id="PTHR16128">
    <property type="entry name" value="FAD/NAD(P)-BINDING OXIDOREDUCTASE FAMILY PROTEIN"/>
    <property type="match status" value="1"/>
</dbReference>
<dbReference type="KEGG" id="syw:SYNW0896"/>
<evidence type="ECO:0000313" key="2">
    <source>
        <dbReference type="Proteomes" id="UP000001422"/>
    </source>
</evidence>
<accession>Q7U7T4</accession>
<dbReference type="RefSeq" id="WP_011127761.1">
    <property type="nucleotide sequence ID" value="NC_005070.1"/>
</dbReference>
<dbReference type="Pfam" id="PF13450">
    <property type="entry name" value="NAD_binding_8"/>
    <property type="match status" value="1"/>
</dbReference>
<dbReference type="STRING" id="84588.SYNW0896"/>
<dbReference type="InterPro" id="IPR036188">
    <property type="entry name" value="FAD/NAD-bd_sf"/>
</dbReference>
<dbReference type="EMBL" id="BX569691">
    <property type="protein sequence ID" value="CAE07411.1"/>
    <property type="molecule type" value="Genomic_DNA"/>
</dbReference>
<gene>
    <name evidence="1" type="ordered locus">SYNW0896</name>
</gene>
<dbReference type="Proteomes" id="UP000001422">
    <property type="component" value="Chromosome"/>
</dbReference>
<reference evidence="1 2" key="1">
    <citation type="journal article" date="2003" name="Nature">
        <title>The genome of a motile marine Synechococcus.</title>
        <authorList>
            <person name="Palenik B."/>
            <person name="Brahamsha B."/>
            <person name="Larimer F."/>
            <person name="Land M."/>
            <person name="Hauser L."/>
            <person name="Chain P."/>
            <person name="Lamerdin J."/>
            <person name="Regala W."/>
            <person name="Allen E.A."/>
            <person name="McCarren J."/>
            <person name="Paulsen I."/>
            <person name="Dufresne A."/>
            <person name="Partensky F."/>
            <person name="Webb E."/>
            <person name="Waterbury J."/>
        </authorList>
    </citation>
    <scope>NUCLEOTIDE SEQUENCE [LARGE SCALE GENOMIC DNA]</scope>
    <source>
        <strain evidence="1 2">WH8102</strain>
    </source>
</reference>
<sequence length="377" mass="41070">MLDADLAVIGAGLAGCSLIARLRQLNWSGTIALVEAGRGPGGRTATRRRRDRPQWRLDHGAPGFHLDDPLPEGLKALLAPLRENGCLRQAGGTVVTLAMDGSASRAEGAADVEWLEGKPFMASICEALLAMGEGATTQHFGRRIRTLQRDGNHWCLSEDGSDWQLRASRLVLSGSLLAHPRSLAMLDWRQVPLREAVPAGQDPDLDHALDALAQSRAAVRWNLMLDLPLNGDQLPRQIWLTPEAQEHWRVERLVLHPQADNRTGLVMHGLDSGEPITPQTQPVLLKQEEARLRELLPQLLQPWPDLQGACKAAESLGVMRWGASRPLDHPLPQSMQWCDASALGFCGDYVEGPGFGRAEGALRSAVNLAQILVTQAA</sequence>
<dbReference type="eggNOG" id="COG3380">
    <property type="taxonomic scope" value="Bacteria"/>
</dbReference>
<dbReference type="HOGENOM" id="CLU_040780_0_0_3"/>
<dbReference type="AlphaFoldDB" id="Q7U7T4"/>
<dbReference type="SUPFAM" id="SSF51905">
    <property type="entry name" value="FAD/NAD(P)-binding domain"/>
    <property type="match status" value="1"/>
</dbReference>
<protein>
    <submittedName>
        <fullName evidence="1">Conserved hypothetical</fullName>
    </submittedName>
</protein>
<dbReference type="PANTHER" id="PTHR16128:SF5">
    <property type="entry name" value="FAD_NAD(P)-BINDING OXIDOREDUCTASE FAMILY PROTEIN"/>
    <property type="match status" value="1"/>
</dbReference>
<evidence type="ECO:0000313" key="1">
    <source>
        <dbReference type="EMBL" id="CAE07411.1"/>
    </source>
</evidence>
<proteinExistence type="predicted"/>
<dbReference type="Gene3D" id="3.50.50.60">
    <property type="entry name" value="FAD/NAD(P)-binding domain"/>
    <property type="match status" value="1"/>
</dbReference>